<dbReference type="Gene3D" id="2.130.10.10">
    <property type="entry name" value="YVTN repeat-like/Quinoprotein amine dehydrogenase"/>
    <property type="match status" value="2"/>
</dbReference>
<dbReference type="EnsemblMetazoa" id="AALFPA23_016319.R23802">
    <property type="protein sequence ID" value="AALFPA23_016319.P23802"/>
    <property type="gene ID" value="AALFPA23_016319"/>
</dbReference>
<protein>
    <recommendedName>
        <fullName evidence="6">AMP-dependent synthetase/ligase domain-containing protein</fullName>
    </recommendedName>
</protein>
<reference evidence="5" key="1">
    <citation type="journal article" date="2015" name="Proc. Natl. Acad. Sci. U.S.A.">
        <title>Genome sequence of the Asian Tiger mosquito, Aedes albopictus, reveals insights into its biology, genetics, and evolution.</title>
        <authorList>
            <person name="Chen X.G."/>
            <person name="Jiang X."/>
            <person name="Gu J."/>
            <person name="Xu M."/>
            <person name="Wu Y."/>
            <person name="Deng Y."/>
            <person name="Zhang C."/>
            <person name="Bonizzoni M."/>
            <person name="Dermauw W."/>
            <person name="Vontas J."/>
            <person name="Armbruster P."/>
            <person name="Huang X."/>
            <person name="Yang Y."/>
            <person name="Zhang H."/>
            <person name="He W."/>
            <person name="Peng H."/>
            <person name="Liu Y."/>
            <person name="Wu K."/>
            <person name="Chen J."/>
            <person name="Lirakis M."/>
            <person name="Topalis P."/>
            <person name="Van Leeuwen T."/>
            <person name="Hall A.B."/>
            <person name="Jiang X."/>
            <person name="Thorpe C."/>
            <person name="Mueller R.L."/>
            <person name="Sun C."/>
            <person name="Waterhouse R.M."/>
            <person name="Yan G."/>
            <person name="Tu Z.J."/>
            <person name="Fang X."/>
            <person name="James A.A."/>
        </authorList>
    </citation>
    <scope>NUCLEOTIDE SEQUENCE [LARGE SCALE GENOMIC DNA]</scope>
    <source>
        <strain evidence="5">Foshan</strain>
    </source>
</reference>
<evidence type="ECO:0000259" key="2">
    <source>
        <dbReference type="Pfam" id="PF00501"/>
    </source>
</evidence>
<name>A0ABM1Z9E7_AEDAL</name>
<reference evidence="4" key="2">
    <citation type="submission" date="2025-05" db="UniProtKB">
        <authorList>
            <consortium name="EnsemblMetazoa"/>
        </authorList>
    </citation>
    <scope>IDENTIFICATION</scope>
    <source>
        <strain evidence="4">Foshan</strain>
    </source>
</reference>
<feature type="region of interest" description="Disordered" evidence="1">
    <location>
        <begin position="1"/>
        <end position="34"/>
    </location>
</feature>
<dbReference type="Gene3D" id="3.30.300.30">
    <property type="match status" value="1"/>
</dbReference>
<feature type="domain" description="Pyrrolo-quinoline quinone repeat" evidence="3">
    <location>
        <begin position="677"/>
        <end position="1009"/>
    </location>
</feature>
<dbReference type="InterPro" id="IPR015943">
    <property type="entry name" value="WD40/YVTN_repeat-like_dom_sf"/>
</dbReference>
<dbReference type="RefSeq" id="XP_029713888.2">
    <property type="nucleotide sequence ID" value="XM_029858028.2"/>
</dbReference>
<dbReference type="PANTHER" id="PTHR44394">
    <property type="entry name" value="BETA-ALANINE-ACTIVATING ENZYME"/>
    <property type="match status" value="1"/>
</dbReference>
<evidence type="ECO:0000259" key="3">
    <source>
        <dbReference type="Pfam" id="PF13570"/>
    </source>
</evidence>
<dbReference type="InterPro" id="IPR042099">
    <property type="entry name" value="ANL_N_sf"/>
</dbReference>
<dbReference type="PANTHER" id="PTHR44394:SF1">
    <property type="entry name" value="BETA-ALANINE-ACTIVATING ENZYME"/>
    <property type="match status" value="1"/>
</dbReference>
<dbReference type="Pfam" id="PF00501">
    <property type="entry name" value="AMP-binding"/>
    <property type="match status" value="1"/>
</dbReference>
<feature type="domain" description="AMP-dependent synthetase/ligase" evidence="2">
    <location>
        <begin position="71"/>
        <end position="395"/>
    </location>
</feature>
<dbReference type="InterPro" id="IPR045851">
    <property type="entry name" value="AMP-bd_C_sf"/>
</dbReference>
<dbReference type="InterPro" id="IPR052091">
    <property type="entry name" value="Beta-ala_Activ/Resist"/>
</dbReference>
<dbReference type="InterPro" id="IPR000873">
    <property type="entry name" value="AMP-dep_synth/lig_dom"/>
</dbReference>
<organism evidence="4 5">
    <name type="scientific">Aedes albopictus</name>
    <name type="common">Asian tiger mosquito</name>
    <name type="synonym">Stegomyia albopicta</name>
    <dbReference type="NCBI Taxonomy" id="7160"/>
    <lineage>
        <taxon>Eukaryota</taxon>
        <taxon>Metazoa</taxon>
        <taxon>Ecdysozoa</taxon>
        <taxon>Arthropoda</taxon>
        <taxon>Hexapoda</taxon>
        <taxon>Insecta</taxon>
        <taxon>Pterygota</taxon>
        <taxon>Neoptera</taxon>
        <taxon>Endopterygota</taxon>
        <taxon>Diptera</taxon>
        <taxon>Nematocera</taxon>
        <taxon>Culicoidea</taxon>
        <taxon>Culicidae</taxon>
        <taxon>Culicinae</taxon>
        <taxon>Aedini</taxon>
        <taxon>Aedes</taxon>
        <taxon>Stegomyia</taxon>
    </lineage>
</organism>
<dbReference type="InterPro" id="IPR002372">
    <property type="entry name" value="PQQ_rpt_dom"/>
</dbReference>
<dbReference type="SUPFAM" id="SSF50998">
    <property type="entry name" value="Quinoprotein alcohol dehydrogenase-like"/>
    <property type="match status" value="1"/>
</dbReference>
<sequence>MKYFKQASRRPPKLQTAAKQKQTQMDTRRAPSALNPPAILQPEKMLKPEVFSEFRSNSAIKHFRDENQVLTISYGQLREAVGEVQKVIAKNRLEEHYLGVTLAHSPALIAIISGIHLSKAAFCSVKFQWWKTDALLTVLESIPANHCFFRKSDAQYIISCPEYQNFKIISELSLLGEQIVLLQFNFESKSSKTFGPEAAYCIATSGSTGPPKLVRVPTQCILPNLLALEKLLNVHETDRILMSCPPTFDPFVVDVFLALRNGACLVLVENELRLDAGRLRRVVFERSEVTVMQITPSLLRQWSDEAIRDVLLGRGSSLRHLILGGEPFPSWLSIPSESVVKVYNIYGITEVSCWASIELVGAETGGSNVGTSLGSPLDDLTVFQLRDVDTGEVLDLESTAKPVRGNLHIGSSVRKCVIGDEPPGDVLRSEAICYRSTGDLVELQSDGKFYYLGRGDETVKRLGIRVNLGWLERCADQCAAVSKSCAIFDPVGHRIALFYISGGNVQENDIRMFLEDKLMAEEMPDDLIEVKELLLSDHGKVNRKKCLEQLQIKVITPRINLKDLFSREISKLLGVHVQSSETLNSKRAKFDIEGSFIDAGGTSIQALQISTSLQDCSKTCIPNLIGMLLDKSIPLKDVLKYLEGLPHEAPPSSPQPTTSEQTQPLSTKIVVQSRFNMDKCIDASPTEFHSVKHNLRIVAVGSHSHKLLVVDIDTNQIVTQLILPDRIESAVSYRGDEGLVGCYDGLLYCFDLWTGTIRWSFDSGGMIKCRALVEESVIIFGSYATEHNLFALDMNGALMWKSRLGSKGILSSPISVGPGRAFVATLDGSYCCFNTASGSAVEWEGKLPTPVFANATFLQQFDAVLVAEVQGTLHCLSGECGSKLWQISSEGNVFSSPQVLYPDNGRTAEILFGCHDKHLYCYSWTGKCSESPVQKWKLPLQSPIYATPCIANGLAVVCSTSGWVNLVCLLSGEIIGLLKLGGEVFSSPLVVGQNVIYVGCRDNNLYKLAFTR</sequence>
<accession>A0ABM1Z9E7</accession>
<dbReference type="InterPro" id="IPR011047">
    <property type="entry name" value="Quinoprotein_ADH-like_sf"/>
</dbReference>
<evidence type="ECO:0000313" key="5">
    <source>
        <dbReference type="Proteomes" id="UP000069940"/>
    </source>
</evidence>
<evidence type="ECO:0008006" key="6">
    <source>
        <dbReference type="Google" id="ProtNLM"/>
    </source>
</evidence>
<dbReference type="SMART" id="SM00564">
    <property type="entry name" value="PQQ"/>
    <property type="match status" value="3"/>
</dbReference>
<dbReference type="Pfam" id="PF13570">
    <property type="entry name" value="Beta-prop_ACSF4"/>
    <property type="match status" value="1"/>
</dbReference>
<dbReference type="Proteomes" id="UP000069940">
    <property type="component" value="Unassembled WGS sequence"/>
</dbReference>
<feature type="compositionally biased region" description="Low complexity" evidence="1">
    <location>
        <begin position="15"/>
        <end position="24"/>
    </location>
</feature>
<evidence type="ECO:0000256" key="1">
    <source>
        <dbReference type="SAM" id="MobiDB-lite"/>
    </source>
</evidence>
<dbReference type="SUPFAM" id="SSF56801">
    <property type="entry name" value="Acetyl-CoA synthetase-like"/>
    <property type="match status" value="1"/>
</dbReference>
<proteinExistence type="predicted"/>
<dbReference type="GeneID" id="115258034"/>
<dbReference type="Gene3D" id="3.40.50.12780">
    <property type="entry name" value="N-terminal domain of ligase-like"/>
    <property type="match status" value="1"/>
</dbReference>
<keyword evidence="5" id="KW-1185">Reference proteome</keyword>
<evidence type="ECO:0000313" key="4">
    <source>
        <dbReference type="EnsemblMetazoa" id="AALFPA23_016319.P23802"/>
    </source>
</evidence>
<dbReference type="InterPro" id="IPR018391">
    <property type="entry name" value="PQQ_b-propeller_rpt"/>
</dbReference>